<reference evidence="2" key="1">
    <citation type="submission" date="2021-06" db="EMBL/GenBank/DDBJ databases">
        <title>Comparative genomics, transcriptomics and evolutionary studies reveal genomic signatures of adaptation to plant cell wall in hemibiotrophic fungi.</title>
        <authorList>
            <consortium name="DOE Joint Genome Institute"/>
            <person name="Baroncelli R."/>
            <person name="Diaz J.F."/>
            <person name="Benocci T."/>
            <person name="Peng M."/>
            <person name="Battaglia E."/>
            <person name="Haridas S."/>
            <person name="Andreopoulos W."/>
            <person name="Labutti K."/>
            <person name="Pangilinan J."/>
            <person name="Floch G.L."/>
            <person name="Makela M.R."/>
            <person name="Henrissat B."/>
            <person name="Grigoriev I.V."/>
            <person name="Crouch J.A."/>
            <person name="De Vries R.P."/>
            <person name="Sukno S.A."/>
            <person name="Thon M.R."/>
        </authorList>
    </citation>
    <scope>NUCLEOTIDE SEQUENCE</scope>
    <source>
        <strain evidence="2">CBS 125086</strain>
    </source>
</reference>
<dbReference type="GeneID" id="85443569"/>
<evidence type="ECO:0000313" key="3">
    <source>
        <dbReference type="Proteomes" id="UP001230504"/>
    </source>
</evidence>
<comment type="caution">
    <text evidence="2">The sequence shown here is derived from an EMBL/GenBank/DDBJ whole genome shotgun (WGS) entry which is preliminary data.</text>
</comment>
<sequence length="220" mass="24720">MTGRLGYMAQQGHLQSAVATVAYYATPPKEEPFLMSQDYFPCQEWYGSDAIIGTAVLEHQPIDVIDTFIAESDYTSTKWAPKNDNDAFQPQQYAQLSQSAPLSSPMYWPSPACSTPATVAAWQPLLESQHRNSLVLSSIATKEAKKGSQRPRHMAGDEGETSDKPRKPVRKKAISKKVWTSAKRCCEKAKRYEINLVMMMMMMIIFNARQVQSVWHKAPA</sequence>
<dbReference type="Proteomes" id="UP001230504">
    <property type="component" value="Unassembled WGS sequence"/>
</dbReference>
<dbReference type="AlphaFoldDB" id="A0AAD8PKC4"/>
<keyword evidence="3" id="KW-1185">Reference proteome</keyword>
<gene>
    <name evidence="2" type="ORF">LY79DRAFT_572166</name>
</gene>
<dbReference type="RefSeq" id="XP_060407553.1">
    <property type="nucleotide sequence ID" value="XM_060559329.1"/>
</dbReference>
<evidence type="ECO:0000256" key="1">
    <source>
        <dbReference type="SAM" id="MobiDB-lite"/>
    </source>
</evidence>
<feature type="region of interest" description="Disordered" evidence="1">
    <location>
        <begin position="141"/>
        <end position="174"/>
    </location>
</feature>
<accession>A0AAD8PKC4</accession>
<evidence type="ECO:0000313" key="2">
    <source>
        <dbReference type="EMBL" id="KAK1566383.1"/>
    </source>
</evidence>
<proteinExistence type="predicted"/>
<protein>
    <submittedName>
        <fullName evidence="2">Uncharacterized protein</fullName>
    </submittedName>
</protein>
<dbReference type="EMBL" id="JAHLJV010000143">
    <property type="protein sequence ID" value="KAK1566383.1"/>
    <property type="molecule type" value="Genomic_DNA"/>
</dbReference>
<name>A0AAD8PKC4_9PEZI</name>
<organism evidence="2 3">
    <name type="scientific">Colletotrichum navitas</name>
    <dbReference type="NCBI Taxonomy" id="681940"/>
    <lineage>
        <taxon>Eukaryota</taxon>
        <taxon>Fungi</taxon>
        <taxon>Dikarya</taxon>
        <taxon>Ascomycota</taxon>
        <taxon>Pezizomycotina</taxon>
        <taxon>Sordariomycetes</taxon>
        <taxon>Hypocreomycetidae</taxon>
        <taxon>Glomerellales</taxon>
        <taxon>Glomerellaceae</taxon>
        <taxon>Colletotrichum</taxon>
        <taxon>Colletotrichum graminicola species complex</taxon>
    </lineage>
</organism>